<comment type="subcellular location">
    <subcellularLocation>
        <location evidence="1">Cell membrane</location>
        <topology evidence="1">Multi-pass membrane protein</topology>
    </subcellularLocation>
</comment>
<dbReference type="PATRIC" id="fig|1631356.3.peg.2343"/>
<dbReference type="InterPro" id="IPR018076">
    <property type="entry name" value="T2SS_GspF_dom"/>
</dbReference>
<evidence type="ECO:0000256" key="6">
    <source>
        <dbReference type="SAM" id="Phobius"/>
    </source>
</evidence>
<evidence type="ECO:0000256" key="4">
    <source>
        <dbReference type="ARBA" id="ARBA00022989"/>
    </source>
</evidence>
<keyword evidence="5 6" id="KW-0472">Membrane</keyword>
<dbReference type="PANTHER" id="PTHR35007">
    <property type="entry name" value="INTEGRAL MEMBRANE PROTEIN-RELATED"/>
    <property type="match status" value="1"/>
</dbReference>
<organism evidence="8 9">
    <name type="scientific">Luteipulveratus halotolerans</name>
    <dbReference type="NCBI Taxonomy" id="1631356"/>
    <lineage>
        <taxon>Bacteria</taxon>
        <taxon>Bacillati</taxon>
        <taxon>Actinomycetota</taxon>
        <taxon>Actinomycetes</taxon>
        <taxon>Micrococcales</taxon>
        <taxon>Dermacoccaceae</taxon>
        <taxon>Luteipulveratus</taxon>
    </lineage>
</organism>
<dbReference type="PANTHER" id="PTHR35007:SF2">
    <property type="entry name" value="PILUS ASSEMBLE PROTEIN"/>
    <property type="match status" value="1"/>
</dbReference>
<evidence type="ECO:0000313" key="8">
    <source>
        <dbReference type="EMBL" id="KNX37698.1"/>
    </source>
</evidence>
<dbReference type="RefSeq" id="WP_050670083.1">
    <property type="nucleotide sequence ID" value="NZ_LAIR01000002.1"/>
</dbReference>
<keyword evidence="4 6" id="KW-1133">Transmembrane helix</keyword>
<protein>
    <submittedName>
        <fullName evidence="8">Pilus assembly protein TadB</fullName>
    </submittedName>
</protein>
<feature type="transmembrane region" description="Helical" evidence="6">
    <location>
        <begin position="109"/>
        <end position="128"/>
    </location>
</feature>
<evidence type="ECO:0000256" key="1">
    <source>
        <dbReference type="ARBA" id="ARBA00004651"/>
    </source>
</evidence>
<dbReference type="Pfam" id="PF00482">
    <property type="entry name" value="T2SSF"/>
    <property type="match status" value="1"/>
</dbReference>
<evidence type="ECO:0000313" key="9">
    <source>
        <dbReference type="Proteomes" id="UP000037397"/>
    </source>
</evidence>
<name>A0A0L6CJK4_9MICO</name>
<proteinExistence type="predicted"/>
<dbReference type="STRING" id="1631356.VV01_11980"/>
<gene>
    <name evidence="8" type="ORF">VV01_11980</name>
</gene>
<dbReference type="AlphaFoldDB" id="A0A0L6CJK4"/>
<keyword evidence="9" id="KW-1185">Reference proteome</keyword>
<reference evidence="9" key="1">
    <citation type="submission" date="2015-03" db="EMBL/GenBank/DDBJ databases">
        <title>Luteipulveratus halotolerans sp. nov., a novel actinobacterium (Dermacoccaceae) from Sarawak, Malaysia.</title>
        <authorList>
            <person name="Juboi H."/>
            <person name="Basik A."/>
            <person name="Shamsul S.S."/>
            <person name="Arnold P."/>
            <person name="Schmitt E.K."/>
            <person name="Sanglier J.-J."/>
            <person name="Yeo T."/>
        </authorList>
    </citation>
    <scope>NUCLEOTIDE SEQUENCE [LARGE SCALE GENOMIC DNA]</scope>
    <source>
        <strain evidence="9">C296001</strain>
    </source>
</reference>
<dbReference type="EMBL" id="LAIR01000002">
    <property type="protein sequence ID" value="KNX37698.1"/>
    <property type="molecule type" value="Genomic_DNA"/>
</dbReference>
<feature type="transmembrane region" description="Helical" evidence="6">
    <location>
        <begin position="281"/>
        <end position="301"/>
    </location>
</feature>
<keyword evidence="3 6" id="KW-0812">Transmembrane</keyword>
<evidence type="ECO:0000256" key="2">
    <source>
        <dbReference type="ARBA" id="ARBA00022475"/>
    </source>
</evidence>
<accession>A0A0L6CJK4</accession>
<feature type="transmembrane region" description="Helical" evidence="6">
    <location>
        <begin position="6"/>
        <end position="25"/>
    </location>
</feature>
<dbReference type="Proteomes" id="UP000037397">
    <property type="component" value="Unassembled WGS sequence"/>
</dbReference>
<feature type="transmembrane region" description="Helical" evidence="6">
    <location>
        <begin position="134"/>
        <end position="151"/>
    </location>
</feature>
<keyword evidence="2" id="KW-1003">Cell membrane</keyword>
<evidence type="ECO:0000256" key="5">
    <source>
        <dbReference type="ARBA" id="ARBA00023136"/>
    </source>
</evidence>
<feature type="domain" description="Type II secretion system protein GspF" evidence="7">
    <location>
        <begin position="176"/>
        <end position="298"/>
    </location>
</feature>
<comment type="caution">
    <text evidence="8">The sequence shown here is derived from an EMBL/GenBank/DDBJ whole genome shotgun (WGS) entry which is preliminary data.</text>
</comment>
<dbReference type="GO" id="GO:0005886">
    <property type="term" value="C:plasma membrane"/>
    <property type="evidence" value="ECO:0007669"/>
    <property type="project" value="UniProtKB-SubCell"/>
</dbReference>
<sequence>MTGTAWSWPGALVGLTVGIGLLLVVRGLPMRRRADLNARLEPYVRDSPRPSRLLVSDVADLQVHRALAPGLHRLGAIVGQVLGGSASVRRRLERAGQPTDVEGFRAQQALWGVVAGIIGTVLMSLRWLSNGTSLGGALAVVSISVCIGVVARDQMLSRAASQREQRILAEFPSVAEMLALAVTAGEGAAAALDRVARLSSGELSGELQRCLADARAGATLPEALQGLADRTGISSLARFVDGVVVAVERGTPLADVMRAQAQDARDASKQQLIEEGGKREITMMIPVVFLVLPVTILFAIYPGLSELRLSL</sequence>
<evidence type="ECO:0000256" key="3">
    <source>
        <dbReference type="ARBA" id="ARBA00022692"/>
    </source>
</evidence>
<evidence type="ECO:0000259" key="7">
    <source>
        <dbReference type="Pfam" id="PF00482"/>
    </source>
</evidence>
<dbReference type="OrthoDB" id="5185234at2"/>